<keyword evidence="5" id="KW-0678">Repressor</keyword>
<evidence type="ECO:0000256" key="5">
    <source>
        <dbReference type="ARBA" id="ARBA00022491"/>
    </source>
</evidence>
<name>A0A2A3YRQ6_BREAU</name>
<reference evidence="18 19" key="1">
    <citation type="journal article" date="2017" name="Elife">
        <title>Extensive horizontal gene transfer in cheese-associated bacteria.</title>
        <authorList>
            <person name="Bonham K.S."/>
            <person name="Wolfe B.E."/>
            <person name="Dutton R.J."/>
        </authorList>
    </citation>
    <scope>NUCLEOTIDE SEQUENCE [LARGE SCALE GENOMIC DNA]</scope>
    <source>
        <strain evidence="16 19">962_8</strain>
        <strain evidence="15 18">JB5</strain>
    </source>
</reference>
<dbReference type="GO" id="GO:0003677">
    <property type="term" value="F:DNA binding"/>
    <property type="evidence" value="ECO:0007669"/>
    <property type="project" value="UniProtKB-KW"/>
</dbReference>
<reference evidence="17 21" key="3">
    <citation type="submission" date="2018-10" db="EMBL/GenBank/DDBJ databases">
        <title>Brevibacterium genomes from Austrain hard cheese rinds.</title>
        <authorList>
            <person name="Anast J.M."/>
            <person name="Dzieciol M."/>
            <person name="Schultz D.L."/>
            <person name="Mann E."/>
            <person name="Wagner M."/>
            <person name="Schmitz-Esser S."/>
        </authorList>
    </citation>
    <scope>NUCLEOTIDE SEQUENCE [LARGE SCALE GENOMIC DNA]</scope>
    <source>
        <strain evidence="17 21">L261</strain>
    </source>
</reference>
<dbReference type="GO" id="GO:0003700">
    <property type="term" value="F:DNA-binding transcription factor activity"/>
    <property type="evidence" value="ECO:0007669"/>
    <property type="project" value="InterPro"/>
</dbReference>
<evidence type="ECO:0000313" key="19">
    <source>
        <dbReference type="Proteomes" id="UP000218620"/>
    </source>
</evidence>
<dbReference type="InterPro" id="IPR036421">
    <property type="entry name" value="Fe_dep_repressor_sf"/>
</dbReference>
<dbReference type="GO" id="GO:0045892">
    <property type="term" value="P:negative regulation of DNA-templated transcription"/>
    <property type="evidence" value="ECO:0007669"/>
    <property type="project" value="TreeGrafter"/>
</dbReference>
<keyword evidence="7" id="KW-0238">DNA-binding</keyword>
<dbReference type="PANTHER" id="PTHR33238">
    <property type="entry name" value="IRON (METAL) DEPENDENT REPRESSOR, DTXR FAMILY"/>
    <property type="match status" value="1"/>
</dbReference>
<sequence length="227" mass="25006">MEAALGRGSSSVIDEYLRGLWELEESKNKSMTRAQLAETLQRSRPAVTQYLRVLASHNLVRQEHYGPLSLTDAGACRALSAVRAERICRCHLFTILSVPWHRVLKEASVMAMALSSDVVETMAALACSPELDPYGNRIPTKVDDLRPGDGEPLAALPTAHLLQVSRIGRAPEHLLFELERKNILPGTHITLEKHPDGQSSLTLEPDDNVVVLSDDASEYVYATSTIQ</sequence>
<dbReference type="EMBL" id="NRGX01000001">
    <property type="protein sequence ID" value="PCC19205.1"/>
    <property type="molecule type" value="Genomic_DNA"/>
</dbReference>
<dbReference type="EMBL" id="CP025334">
    <property type="protein sequence ID" value="AZT96559.1"/>
    <property type="molecule type" value="Genomic_DNA"/>
</dbReference>
<dbReference type="EMBL" id="RHFF01000035">
    <property type="protein sequence ID" value="TGD36439.1"/>
    <property type="molecule type" value="Genomic_DNA"/>
</dbReference>
<organism evidence="16 19">
    <name type="scientific">Brevibacterium aurantiacum</name>
    <dbReference type="NCBI Taxonomy" id="273384"/>
    <lineage>
        <taxon>Bacteria</taxon>
        <taxon>Bacillati</taxon>
        <taxon>Actinomycetota</taxon>
        <taxon>Actinomycetes</taxon>
        <taxon>Micrococcales</taxon>
        <taxon>Brevibacteriaceae</taxon>
        <taxon>Brevibacterium</taxon>
    </lineage>
</organism>
<evidence type="ECO:0000313" key="14">
    <source>
        <dbReference type="EMBL" id="AZT96559.1"/>
    </source>
</evidence>
<evidence type="ECO:0000256" key="4">
    <source>
        <dbReference type="ARBA" id="ARBA00022490"/>
    </source>
</evidence>
<evidence type="ECO:0000313" key="18">
    <source>
        <dbReference type="Proteomes" id="UP000218377"/>
    </source>
</evidence>
<evidence type="ECO:0000313" key="20">
    <source>
        <dbReference type="Proteomes" id="UP000282731"/>
    </source>
</evidence>
<evidence type="ECO:0000256" key="9">
    <source>
        <dbReference type="ARBA" id="ARBA00023163"/>
    </source>
</evidence>
<proteinExistence type="inferred from homology"/>
<evidence type="ECO:0000313" key="17">
    <source>
        <dbReference type="EMBL" id="TGD36439.1"/>
    </source>
</evidence>
<keyword evidence="6" id="KW-0805">Transcription regulation</keyword>
<evidence type="ECO:0000256" key="3">
    <source>
        <dbReference type="ARBA" id="ARBA00011738"/>
    </source>
</evidence>
<dbReference type="OrthoDB" id="4800961at2"/>
<dbReference type="Proteomes" id="UP000297736">
    <property type="component" value="Unassembled WGS sequence"/>
</dbReference>
<dbReference type="GO" id="GO:0005737">
    <property type="term" value="C:cytoplasm"/>
    <property type="evidence" value="ECO:0007669"/>
    <property type="project" value="UniProtKB-SubCell"/>
</dbReference>
<dbReference type="InterPro" id="IPR036388">
    <property type="entry name" value="WH-like_DNA-bd_sf"/>
</dbReference>
<keyword evidence="8" id="KW-0010">Activator</keyword>
<comment type="similarity">
    <text evidence="2">Belongs to the DtxR/MntR family.</text>
</comment>
<reference evidence="14 20" key="2">
    <citation type="submission" date="2017-12" db="EMBL/GenBank/DDBJ databases">
        <authorList>
            <person name="Levesque S."/>
        </authorList>
    </citation>
    <scope>NUCLEOTIDE SEQUENCE [LARGE SCALE GENOMIC DNA]</scope>
    <source>
        <strain evidence="14 20">SMQ-1420</strain>
    </source>
</reference>
<dbReference type="InterPro" id="IPR036390">
    <property type="entry name" value="WH_DNA-bd_sf"/>
</dbReference>
<dbReference type="AlphaFoldDB" id="A0A2A3YRQ6"/>
<dbReference type="SUPFAM" id="SSF47979">
    <property type="entry name" value="Iron-dependent repressor protein, dimerization domain"/>
    <property type="match status" value="1"/>
</dbReference>
<evidence type="ECO:0000256" key="10">
    <source>
        <dbReference type="ARBA" id="ARBA00023211"/>
    </source>
</evidence>
<dbReference type="InterPro" id="IPR022689">
    <property type="entry name" value="Iron_dep_repressor"/>
</dbReference>
<dbReference type="InterPro" id="IPR050536">
    <property type="entry name" value="DtxR_MntR_Metal-Reg"/>
</dbReference>
<dbReference type="InterPro" id="IPR001367">
    <property type="entry name" value="Fe_dep_repressor"/>
</dbReference>
<dbReference type="Pfam" id="PF02742">
    <property type="entry name" value="Fe_dep_repr_C"/>
    <property type="match status" value="1"/>
</dbReference>
<reference evidence="14 20" key="4">
    <citation type="submission" date="2019-01" db="EMBL/GenBank/DDBJ databases">
        <title>Comparative genomic analysis of Brevibacterium aurantiacum sheds light on its evolution and its adaptation to smear-ripened cheeses.</title>
        <authorList>
            <person name="Moineau S."/>
        </authorList>
    </citation>
    <scope>NUCLEOTIDE SEQUENCE [LARGE SCALE GENOMIC DNA]</scope>
    <source>
        <strain evidence="14 20">SMQ-1420</strain>
    </source>
</reference>
<dbReference type="EMBL" id="NRGQ01000024">
    <property type="protein sequence ID" value="PCC41971.1"/>
    <property type="molecule type" value="Genomic_DNA"/>
</dbReference>
<evidence type="ECO:0000313" key="16">
    <source>
        <dbReference type="EMBL" id="PCC41971.1"/>
    </source>
</evidence>
<evidence type="ECO:0000256" key="11">
    <source>
        <dbReference type="ARBA" id="ARBA00032593"/>
    </source>
</evidence>
<dbReference type="Proteomes" id="UP000282731">
    <property type="component" value="Chromosome"/>
</dbReference>
<dbReference type="SMART" id="SM00529">
    <property type="entry name" value="HTH_DTXR"/>
    <property type="match status" value="1"/>
</dbReference>
<dbReference type="PANTHER" id="PTHR33238:SF11">
    <property type="entry name" value="TRANSCRIPTIONAL REGULATOR MNTR"/>
    <property type="match status" value="1"/>
</dbReference>
<dbReference type="SUPFAM" id="SSF46785">
    <property type="entry name" value="Winged helix' DNA-binding domain"/>
    <property type="match status" value="1"/>
</dbReference>
<evidence type="ECO:0000256" key="7">
    <source>
        <dbReference type="ARBA" id="ARBA00023125"/>
    </source>
</evidence>
<keyword evidence="10" id="KW-0464">Manganese</keyword>
<keyword evidence="4" id="KW-0963">Cytoplasm</keyword>
<feature type="domain" description="Iron dependent repressor metal binding and dimerisation" evidence="13">
    <location>
        <begin position="71"/>
        <end position="140"/>
    </location>
</feature>
<keyword evidence="9" id="KW-0804">Transcription</keyword>
<dbReference type="Proteomes" id="UP000218620">
    <property type="component" value="Unassembled WGS sequence"/>
</dbReference>
<gene>
    <name evidence="16" type="ORF">CIK65_14775</name>
    <name evidence="15" type="ORF">CIK79_13450</name>
    <name evidence="14" type="ORF">CXR27_05700</name>
    <name evidence="17" type="ORF">EB834_19735</name>
</gene>
<accession>A0A2A3YRQ6</accession>
<evidence type="ECO:0000259" key="13">
    <source>
        <dbReference type="Pfam" id="PF02742"/>
    </source>
</evidence>
<accession>A0A368M6B8</accession>
<evidence type="ECO:0000256" key="2">
    <source>
        <dbReference type="ARBA" id="ARBA00007871"/>
    </source>
</evidence>
<evidence type="ECO:0000256" key="6">
    <source>
        <dbReference type="ARBA" id="ARBA00023015"/>
    </source>
</evidence>
<evidence type="ECO:0000256" key="1">
    <source>
        <dbReference type="ARBA" id="ARBA00004496"/>
    </source>
</evidence>
<comment type="subunit">
    <text evidence="3">Homodimer.</text>
</comment>
<dbReference type="InterPro" id="IPR022687">
    <property type="entry name" value="HTH_DTXR"/>
</dbReference>
<dbReference type="Proteomes" id="UP000218377">
    <property type="component" value="Unassembled WGS sequence"/>
</dbReference>
<dbReference type="Gene3D" id="1.10.10.10">
    <property type="entry name" value="Winged helix-like DNA-binding domain superfamily/Winged helix DNA-binding domain"/>
    <property type="match status" value="1"/>
</dbReference>
<evidence type="ECO:0000313" key="21">
    <source>
        <dbReference type="Proteomes" id="UP000297736"/>
    </source>
</evidence>
<protein>
    <recommendedName>
        <fullName evidence="11">Manganese transport regulator</fullName>
    </recommendedName>
</protein>
<dbReference type="GO" id="GO:0046914">
    <property type="term" value="F:transition metal ion binding"/>
    <property type="evidence" value="ECO:0007669"/>
    <property type="project" value="InterPro"/>
</dbReference>
<dbReference type="GO" id="GO:0046983">
    <property type="term" value="F:protein dimerization activity"/>
    <property type="evidence" value="ECO:0007669"/>
    <property type="project" value="InterPro"/>
</dbReference>
<dbReference type="Pfam" id="PF01325">
    <property type="entry name" value="Fe_dep_repress"/>
    <property type="match status" value="1"/>
</dbReference>
<feature type="domain" description="HTH dtxR-type" evidence="12">
    <location>
        <begin position="11"/>
        <end position="66"/>
    </location>
</feature>
<comment type="subcellular location">
    <subcellularLocation>
        <location evidence="1">Cytoplasm</location>
    </subcellularLocation>
</comment>
<evidence type="ECO:0000259" key="12">
    <source>
        <dbReference type="Pfam" id="PF01325"/>
    </source>
</evidence>
<evidence type="ECO:0000313" key="15">
    <source>
        <dbReference type="EMBL" id="PCC19205.1"/>
    </source>
</evidence>
<evidence type="ECO:0000256" key="8">
    <source>
        <dbReference type="ARBA" id="ARBA00023159"/>
    </source>
</evidence>